<organism evidence="1 2">
    <name type="scientific">Vairimorpha ceranae</name>
    <dbReference type="NCBI Taxonomy" id="40302"/>
    <lineage>
        <taxon>Eukaryota</taxon>
        <taxon>Fungi</taxon>
        <taxon>Fungi incertae sedis</taxon>
        <taxon>Microsporidia</taxon>
        <taxon>Nosematidae</taxon>
        <taxon>Vairimorpha</taxon>
    </lineage>
</organism>
<comment type="caution">
    <text evidence="1">The sequence shown here is derived from an EMBL/GenBank/DDBJ whole genome shotgun (WGS) entry which is preliminary data.</text>
</comment>
<dbReference type="GeneID" id="36319546"/>
<dbReference type="Proteomes" id="UP000034350">
    <property type="component" value="Unassembled WGS sequence"/>
</dbReference>
<dbReference type="AlphaFoldDB" id="A0A0F9YS76"/>
<keyword evidence="2" id="KW-1185">Reference proteome</keyword>
<protein>
    <submittedName>
        <fullName evidence="1">Uncharacterized protein</fullName>
    </submittedName>
</protein>
<reference evidence="1 2" key="1">
    <citation type="journal article" date="2015" name="Environ. Microbiol.">
        <title>Genome analyses suggest the presence of polyploidy and recent human-driven expansions in eight global populations of the honeybee pathogen Nosema ceranae.</title>
        <authorList>
            <person name="Pelin A."/>
            <person name="Selman M."/>
            <person name="Aris-Brosou S."/>
            <person name="Farinelli L."/>
            <person name="Corradi N."/>
        </authorList>
    </citation>
    <scope>NUCLEOTIDE SEQUENCE [LARGE SCALE GENOMIC DNA]</scope>
    <source>
        <strain evidence="1 2">PA08 1199</strain>
    </source>
</reference>
<evidence type="ECO:0000313" key="1">
    <source>
        <dbReference type="EMBL" id="KKO75397.1"/>
    </source>
</evidence>
<sequence length="46" mass="5639">MVSLDKIKQFIFKNDDIIIMRIFYYFSSNIEYFKLSNRTIIVNEVK</sequence>
<dbReference type="RefSeq" id="XP_024331139.1">
    <property type="nucleotide sequence ID" value="XM_024474621.1"/>
</dbReference>
<dbReference type="VEuPathDB" id="MicrosporidiaDB:AAJ76_2200017665"/>
<gene>
    <name evidence="1" type="ORF">AAJ76_2200017665</name>
</gene>
<name>A0A0F9YS76_9MICR</name>
<evidence type="ECO:0000313" key="2">
    <source>
        <dbReference type="Proteomes" id="UP000034350"/>
    </source>
</evidence>
<proteinExistence type="predicted"/>
<accession>A0A0F9YS76</accession>
<dbReference type="EMBL" id="JPQZ01000022">
    <property type="protein sequence ID" value="KKO75397.1"/>
    <property type="molecule type" value="Genomic_DNA"/>
</dbReference>